<dbReference type="PANTHER" id="PTHR43090:SF2">
    <property type="entry name" value="1-(5-PHOSPHORIBOSYL)-5-[(5-PHOSPHORIBOSYLAMINO)METHYLIDENEAMINO] IMIDAZOLE-4-CARBOXAMIDE ISOMERASE"/>
    <property type="match status" value="1"/>
</dbReference>
<proteinExistence type="inferred from homology"/>
<dbReference type="GO" id="GO:0000105">
    <property type="term" value="P:L-histidine biosynthetic process"/>
    <property type="evidence" value="ECO:0007669"/>
    <property type="project" value="UniProtKB-KW"/>
</dbReference>
<evidence type="ECO:0000256" key="2">
    <source>
        <dbReference type="RuleBase" id="RU003657"/>
    </source>
</evidence>
<keyword evidence="2" id="KW-0028">Amino-acid biosynthesis</keyword>
<dbReference type="InterPro" id="IPR006062">
    <property type="entry name" value="His_biosynth"/>
</dbReference>
<dbReference type="GO" id="GO:0005737">
    <property type="term" value="C:cytoplasm"/>
    <property type="evidence" value="ECO:0007669"/>
    <property type="project" value="TreeGrafter"/>
</dbReference>
<dbReference type="AlphaFoldDB" id="A0A0A9CTP2"/>
<sequence>MLGADPASQAAALEALRAYPGGLQVGGGINLENSMSYLNEGASHVIVTSYVFSDGKMNIERLRQLVQLVGKQRLVLDLSCRKKVPSTSDTFCSKVDSVH</sequence>
<dbReference type="Gene3D" id="3.20.20.70">
    <property type="entry name" value="Aldolase class I"/>
    <property type="match status" value="1"/>
</dbReference>
<dbReference type="GO" id="GO:0003949">
    <property type="term" value="F:1-(5-phosphoribosyl)-5-[(5-phosphoribosylamino)methylideneamino]imidazole-4-carboxamide isomerase activity"/>
    <property type="evidence" value="ECO:0007669"/>
    <property type="project" value="InterPro"/>
</dbReference>
<protein>
    <submittedName>
        <fullName evidence="3">Pco071948b</fullName>
    </submittedName>
</protein>
<accession>A0A0A9CTP2</accession>
<dbReference type="InterPro" id="IPR044524">
    <property type="entry name" value="Isoase_HisA-like"/>
</dbReference>
<dbReference type="GO" id="GO:0000162">
    <property type="term" value="P:L-tryptophan biosynthetic process"/>
    <property type="evidence" value="ECO:0007669"/>
    <property type="project" value="TreeGrafter"/>
</dbReference>
<reference evidence="3" key="1">
    <citation type="submission" date="2014-09" db="EMBL/GenBank/DDBJ databases">
        <authorList>
            <person name="Magalhaes I.L.F."/>
            <person name="Oliveira U."/>
            <person name="Santos F.R."/>
            <person name="Vidigal T.H.D.A."/>
            <person name="Brescovit A.D."/>
            <person name="Santos A.J."/>
        </authorList>
    </citation>
    <scope>NUCLEOTIDE SEQUENCE</scope>
    <source>
        <tissue evidence="3">Shoot tissue taken approximately 20 cm above the soil surface</tissue>
    </source>
</reference>
<comment type="similarity">
    <text evidence="1 2">Belongs to the HisA/HisF family.</text>
</comment>
<evidence type="ECO:0000313" key="3">
    <source>
        <dbReference type="EMBL" id="JAD79674.1"/>
    </source>
</evidence>
<dbReference type="Pfam" id="PF00977">
    <property type="entry name" value="His_biosynth"/>
    <property type="match status" value="1"/>
</dbReference>
<evidence type="ECO:0000256" key="1">
    <source>
        <dbReference type="ARBA" id="ARBA00009667"/>
    </source>
</evidence>
<keyword evidence="2" id="KW-0368">Histidine biosynthesis</keyword>
<reference evidence="3" key="2">
    <citation type="journal article" date="2015" name="Data Brief">
        <title>Shoot transcriptome of the giant reed, Arundo donax.</title>
        <authorList>
            <person name="Barrero R.A."/>
            <person name="Guerrero F.D."/>
            <person name="Moolhuijzen P."/>
            <person name="Goolsby J.A."/>
            <person name="Tidwell J."/>
            <person name="Bellgard S.E."/>
            <person name="Bellgard M.I."/>
        </authorList>
    </citation>
    <scope>NUCLEOTIDE SEQUENCE</scope>
    <source>
        <tissue evidence="3">Shoot tissue taken approximately 20 cm above the soil surface</tissue>
    </source>
</reference>
<organism evidence="3">
    <name type="scientific">Arundo donax</name>
    <name type="common">Giant reed</name>
    <name type="synonym">Donax arundinaceus</name>
    <dbReference type="NCBI Taxonomy" id="35708"/>
    <lineage>
        <taxon>Eukaryota</taxon>
        <taxon>Viridiplantae</taxon>
        <taxon>Streptophyta</taxon>
        <taxon>Embryophyta</taxon>
        <taxon>Tracheophyta</taxon>
        <taxon>Spermatophyta</taxon>
        <taxon>Magnoliopsida</taxon>
        <taxon>Liliopsida</taxon>
        <taxon>Poales</taxon>
        <taxon>Poaceae</taxon>
        <taxon>PACMAD clade</taxon>
        <taxon>Arundinoideae</taxon>
        <taxon>Arundineae</taxon>
        <taxon>Arundo</taxon>
    </lineage>
</organism>
<dbReference type="EMBL" id="GBRH01218221">
    <property type="protein sequence ID" value="JAD79674.1"/>
    <property type="molecule type" value="Transcribed_RNA"/>
</dbReference>
<dbReference type="InterPro" id="IPR013785">
    <property type="entry name" value="Aldolase_TIM"/>
</dbReference>
<dbReference type="SUPFAM" id="SSF51366">
    <property type="entry name" value="Ribulose-phoshate binding barrel"/>
    <property type="match status" value="1"/>
</dbReference>
<dbReference type="InterPro" id="IPR011060">
    <property type="entry name" value="RibuloseP-bd_barrel"/>
</dbReference>
<dbReference type="PANTHER" id="PTHR43090">
    <property type="entry name" value="1-(5-PHOSPHORIBOSYL)-5-[(5-PHOSPHORIBOSYLAMINO)METHYLIDENEAMINO] IMIDAZOLE-4-CARBOXAMIDE ISOMERASE"/>
    <property type="match status" value="1"/>
</dbReference>
<name>A0A0A9CTP2_ARUDO</name>